<accession>B7PVV5</accession>
<dbReference type="EMBL" id="ABJB010280486">
    <property type="status" value="NOT_ANNOTATED_CDS"/>
    <property type="molecule type" value="Genomic_DNA"/>
</dbReference>
<protein>
    <submittedName>
        <fullName evidence="2 3">Uncharacterized protein</fullName>
    </submittedName>
</protein>
<dbReference type="AlphaFoldDB" id="B7PVV5"/>
<evidence type="ECO:0000313" key="3">
    <source>
        <dbReference type="EnsemblMetazoa" id="ISCW008475-PA"/>
    </source>
</evidence>
<reference evidence="2 4" key="1">
    <citation type="submission" date="2008-03" db="EMBL/GenBank/DDBJ databases">
        <title>Annotation of Ixodes scapularis.</title>
        <authorList>
            <consortium name="Ixodes scapularis Genome Project Consortium"/>
            <person name="Caler E."/>
            <person name="Hannick L.I."/>
            <person name="Bidwell S."/>
            <person name="Joardar V."/>
            <person name="Thiagarajan M."/>
            <person name="Amedeo P."/>
            <person name="Galinsky K.J."/>
            <person name="Schobel S."/>
            <person name="Inman J."/>
            <person name="Hostetler J."/>
            <person name="Miller J."/>
            <person name="Hammond M."/>
            <person name="Megy K."/>
            <person name="Lawson D."/>
            <person name="Kodira C."/>
            <person name="Sutton G."/>
            <person name="Meyer J."/>
            <person name="Hill C.A."/>
            <person name="Birren B."/>
            <person name="Nene V."/>
            <person name="Collins F."/>
            <person name="Alarcon-Chaidez F."/>
            <person name="Wikel S."/>
            <person name="Strausberg R."/>
        </authorList>
    </citation>
    <scope>NUCLEOTIDE SEQUENCE [LARGE SCALE GENOMIC DNA]</scope>
    <source>
        <strain evidence="4">Wikel</strain>
        <strain evidence="2">Wikel colony</strain>
    </source>
</reference>
<dbReference type="PaxDb" id="6945-B7PVV5"/>
<keyword evidence="4" id="KW-1185">Reference proteome</keyword>
<dbReference type="InParanoid" id="B7PVV5"/>
<dbReference type="EMBL" id="DS802617">
    <property type="protein sequence ID" value="EEC10726.1"/>
    <property type="molecule type" value="Genomic_DNA"/>
</dbReference>
<dbReference type="VEuPathDB" id="VectorBase:ISCI008475"/>
<feature type="non-terminal residue" evidence="2">
    <location>
        <position position="1"/>
    </location>
</feature>
<evidence type="ECO:0000313" key="4">
    <source>
        <dbReference type="Proteomes" id="UP000001555"/>
    </source>
</evidence>
<feature type="region of interest" description="Disordered" evidence="1">
    <location>
        <begin position="28"/>
        <end position="61"/>
    </location>
</feature>
<dbReference type="Proteomes" id="UP000001555">
    <property type="component" value="Unassembled WGS sequence"/>
</dbReference>
<gene>
    <name evidence="2" type="ORF">IscW_ISCW008475</name>
</gene>
<sequence>GLKFPRQCSDVKFCGLVRADFLWPLRSPLQSKAPLPPGPQARNGGDEGAGGNPFLRPVPRLADDPLLERRPVFRGRTQIQDATSQRTPIFGISKRRAIVHSQLR</sequence>
<reference evidence="3" key="2">
    <citation type="submission" date="2020-05" db="UniProtKB">
        <authorList>
            <consortium name="EnsemblMetazoa"/>
        </authorList>
    </citation>
    <scope>IDENTIFICATION</scope>
    <source>
        <strain evidence="3">wikel</strain>
    </source>
</reference>
<evidence type="ECO:0000313" key="2">
    <source>
        <dbReference type="EMBL" id="EEC10726.1"/>
    </source>
</evidence>
<name>B7PVV5_IXOSC</name>
<organism>
    <name type="scientific">Ixodes scapularis</name>
    <name type="common">Black-legged tick</name>
    <name type="synonym">Deer tick</name>
    <dbReference type="NCBI Taxonomy" id="6945"/>
    <lineage>
        <taxon>Eukaryota</taxon>
        <taxon>Metazoa</taxon>
        <taxon>Ecdysozoa</taxon>
        <taxon>Arthropoda</taxon>
        <taxon>Chelicerata</taxon>
        <taxon>Arachnida</taxon>
        <taxon>Acari</taxon>
        <taxon>Parasitiformes</taxon>
        <taxon>Ixodida</taxon>
        <taxon>Ixodoidea</taxon>
        <taxon>Ixodidae</taxon>
        <taxon>Ixodinae</taxon>
        <taxon>Ixodes</taxon>
    </lineage>
</organism>
<dbReference type="EnsemblMetazoa" id="ISCW008475-RA">
    <property type="protein sequence ID" value="ISCW008475-PA"/>
    <property type="gene ID" value="ISCW008475"/>
</dbReference>
<proteinExistence type="predicted"/>
<evidence type="ECO:0000256" key="1">
    <source>
        <dbReference type="SAM" id="MobiDB-lite"/>
    </source>
</evidence>
<dbReference type="HOGENOM" id="CLU_2256743_0_0_1"/>
<dbReference type="VEuPathDB" id="VectorBase:ISCW008475"/>